<dbReference type="InterPro" id="IPR012349">
    <property type="entry name" value="Split_barrel_FMN-bd"/>
</dbReference>
<dbReference type="Proteomes" id="UP000027746">
    <property type="component" value="Unassembled WGS sequence"/>
</dbReference>
<evidence type="ECO:0000259" key="1">
    <source>
        <dbReference type="Pfam" id="PF16242"/>
    </source>
</evidence>
<reference evidence="2 3" key="1">
    <citation type="submission" date="2014-01" db="EMBL/GenBank/DDBJ databases">
        <title>Sulfitobacter sp. H3 (MCCC 1A00686) Genome Sequencing.</title>
        <authorList>
            <person name="Lai Q."/>
            <person name="Hong Z."/>
        </authorList>
    </citation>
    <scope>NUCLEOTIDE SEQUENCE [LARGE SCALE GENOMIC DNA]</scope>
    <source>
        <strain evidence="2 3">H3</strain>
    </source>
</reference>
<accession>A0A073J8A1</accession>
<dbReference type="PANTHER" id="PTHR34818">
    <property type="entry name" value="PROTEIN BLI-3"/>
    <property type="match status" value="1"/>
</dbReference>
<evidence type="ECO:0000313" key="3">
    <source>
        <dbReference type="Proteomes" id="UP000027746"/>
    </source>
</evidence>
<organism evidence="2 3">
    <name type="scientific">Pseudosulfitobacter pseudonitzschiae</name>
    <dbReference type="NCBI Taxonomy" id="1402135"/>
    <lineage>
        <taxon>Bacteria</taxon>
        <taxon>Pseudomonadati</taxon>
        <taxon>Pseudomonadota</taxon>
        <taxon>Alphaproteobacteria</taxon>
        <taxon>Rhodobacterales</taxon>
        <taxon>Roseobacteraceae</taxon>
        <taxon>Pseudosulfitobacter</taxon>
    </lineage>
</organism>
<sequence length="162" mass="17732">MKDHTPQSELKETFWDRIGDINAGMLATPSDRARPMSHTLHDDDRTALWFITAHGTDIADAAKKGSAATYLVACQHNKLYATVEGALDVVTDPKTLDDLWSPVADAWFEGGQKDPDVCLVRMKLSKAEVWATDGGAKFLFEIAKANLTDAKPDMGDHGVVTF</sequence>
<proteinExistence type="predicted"/>
<keyword evidence="3" id="KW-1185">Reference proteome</keyword>
<dbReference type="InterPro" id="IPR038725">
    <property type="entry name" value="YdaG_split_barrel_FMN-bd"/>
</dbReference>
<dbReference type="GeneID" id="68870555"/>
<dbReference type="SUPFAM" id="SSF50475">
    <property type="entry name" value="FMN-binding split barrel"/>
    <property type="match status" value="1"/>
</dbReference>
<dbReference type="OrthoDB" id="1432662at2"/>
<dbReference type="Gene3D" id="2.30.110.10">
    <property type="entry name" value="Electron Transport, Fmn-binding Protein, Chain A"/>
    <property type="match status" value="1"/>
</dbReference>
<gene>
    <name evidence="2" type="ORF">SUH3_03170</name>
</gene>
<protein>
    <submittedName>
        <fullName evidence="2">General stress protein</fullName>
    </submittedName>
</protein>
<feature type="domain" description="General stress protein FMN-binding split barrel" evidence="1">
    <location>
        <begin position="11"/>
        <end position="153"/>
    </location>
</feature>
<dbReference type="InterPro" id="IPR052917">
    <property type="entry name" value="Stress-Dev_Protein"/>
</dbReference>
<dbReference type="EMBL" id="JAMD01000001">
    <property type="protein sequence ID" value="KEJ98005.1"/>
    <property type="molecule type" value="Genomic_DNA"/>
</dbReference>
<evidence type="ECO:0000313" key="2">
    <source>
        <dbReference type="EMBL" id="KEJ98005.1"/>
    </source>
</evidence>
<comment type="caution">
    <text evidence="2">The sequence shown here is derived from an EMBL/GenBank/DDBJ whole genome shotgun (WGS) entry which is preliminary data.</text>
</comment>
<dbReference type="RefSeq" id="WP_037921307.1">
    <property type="nucleotide sequence ID" value="NZ_CP054599.1"/>
</dbReference>
<name>A0A073J8A1_9RHOB</name>
<dbReference type="PANTHER" id="PTHR34818:SF1">
    <property type="entry name" value="PROTEIN BLI-3"/>
    <property type="match status" value="1"/>
</dbReference>
<dbReference type="AlphaFoldDB" id="A0A073J8A1"/>
<dbReference type="Pfam" id="PF16242">
    <property type="entry name" value="Pyrid_ox_like"/>
    <property type="match status" value="1"/>
</dbReference>